<organism evidence="2 3">
    <name type="scientific">Actinacidiphila guanduensis</name>
    <dbReference type="NCBI Taxonomy" id="310781"/>
    <lineage>
        <taxon>Bacteria</taxon>
        <taxon>Bacillati</taxon>
        <taxon>Actinomycetota</taxon>
        <taxon>Actinomycetes</taxon>
        <taxon>Kitasatosporales</taxon>
        <taxon>Streptomycetaceae</taxon>
        <taxon>Actinacidiphila</taxon>
    </lineage>
</organism>
<evidence type="ECO:0000256" key="1">
    <source>
        <dbReference type="SAM" id="MobiDB-lite"/>
    </source>
</evidence>
<dbReference type="NCBIfam" id="TIGR03696">
    <property type="entry name" value="Rhs_assc_core"/>
    <property type="match status" value="1"/>
</dbReference>
<dbReference type="RefSeq" id="WP_322987226.1">
    <property type="nucleotide sequence ID" value="NZ_FNIE01000031.1"/>
</dbReference>
<dbReference type="InterPro" id="IPR022385">
    <property type="entry name" value="Rhs_assc_core"/>
</dbReference>
<evidence type="ECO:0000313" key="2">
    <source>
        <dbReference type="EMBL" id="SDP44039.1"/>
    </source>
</evidence>
<protein>
    <submittedName>
        <fullName evidence="2">RHS repeat-associated core domain-containing protein</fullName>
    </submittedName>
</protein>
<feature type="region of interest" description="Disordered" evidence="1">
    <location>
        <begin position="1"/>
        <end position="21"/>
    </location>
</feature>
<proteinExistence type="predicted"/>
<dbReference type="Proteomes" id="UP000199341">
    <property type="component" value="Unassembled WGS sequence"/>
</dbReference>
<evidence type="ECO:0000313" key="3">
    <source>
        <dbReference type="Proteomes" id="UP000199341"/>
    </source>
</evidence>
<name>A0A1H0SR78_9ACTN</name>
<dbReference type="STRING" id="310781.SAMN05216259_13111"/>
<dbReference type="EMBL" id="FNIE01000031">
    <property type="protein sequence ID" value="SDP44039.1"/>
    <property type="molecule type" value="Genomic_DNA"/>
</dbReference>
<dbReference type="Gene3D" id="2.180.10.10">
    <property type="entry name" value="RHS repeat-associated core"/>
    <property type="match status" value="1"/>
</dbReference>
<sequence>TKTNHYGSDSDDPDWTAEDTNGTITRDVQGIDGDLDATTTATGGTVLQLTDIHGDVTVQLPLDTTVAPTALAYDEFGNPEPGTATTRYGWLGGKQRSSETVTGATLMGARLYDPTLGRFLQTDPVPGGSANAYDYCTADPINCYDLNGQWGWHWHHHIKRWWRHNRGKIGRYALHVSIGVGAGAAMAGLCVGTGGLGCMLAGGAIWGSAGILDYGVSHRGWHHASSRGAMASYQKGYGIGFISGLIGRSAFSGNGRHRGRYRW</sequence>
<feature type="non-terminal residue" evidence="2">
    <location>
        <position position="1"/>
    </location>
</feature>
<dbReference type="AlphaFoldDB" id="A0A1H0SR78"/>
<accession>A0A1H0SR78</accession>
<reference evidence="2 3" key="1">
    <citation type="submission" date="2016-10" db="EMBL/GenBank/DDBJ databases">
        <authorList>
            <person name="de Groot N.N."/>
        </authorList>
    </citation>
    <scope>NUCLEOTIDE SEQUENCE [LARGE SCALE GENOMIC DNA]</scope>
    <source>
        <strain evidence="2 3">CGMCC 4.2022</strain>
    </source>
</reference>
<gene>
    <name evidence="2" type="ORF">SAMN05216259_13111</name>
</gene>
<keyword evidence="3" id="KW-1185">Reference proteome</keyword>